<evidence type="ECO:0000313" key="2">
    <source>
        <dbReference type="Proteomes" id="UP001056978"/>
    </source>
</evidence>
<organism evidence="1 2">
    <name type="scientific">Plasmodium brasilianum</name>
    <dbReference type="NCBI Taxonomy" id="5824"/>
    <lineage>
        <taxon>Eukaryota</taxon>
        <taxon>Sar</taxon>
        <taxon>Alveolata</taxon>
        <taxon>Apicomplexa</taxon>
        <taxon>Aconoidasida</taxon>
        <taxon>Haemosporida</taxon>
        <taxon>Plasmodiidae</taxon>
        <taxon>Plasmodium</taxon>
        <taxon>Plasmodium (Plasmodium)</taxon>
    </lineage>
</organism>
<dbReference type="EMBL" id="CM043781">
    <property type="protein sequence ID" value="KAI4835738.1"/>
    <property type="molecule type" value="Genomic_DNA"/>
</dbReference>
<keyword evidence="2" id="KW-1185">Reference proteome</keyword>
<accession>A0ACB9Y4W3</accession>
<evidence type="ECO:0000313" key="1">
    <source>
        <dbReference type="EMBL" id="KAI4835738.1"/>
    </source>
</evidence>
<gene>
    <name evidence="1" type="ORF">MKS88_004954</name>
</gene>
<protein>
    <submittedName>
        <fullName evidence="1">WD and tetratricopeptide repeats protein 1</fullName>
    </submittedName>
</protein>
<reference evidence="1" key="1">
    <citation type="submission" date="2022-06" db="EMBL/GenBank/DDBJ databases">
        <title>The First Complete Genome of the Simian Malaria Parasite Plasmodium brasilianum.</title>
        <authorList>
            <person name="Bajic M."/>
            <person name="Ravishankar S."/>
        </authorList>
    </citation>
    <scope>NUCLEOTIDE SEQUENCE</scope>
    <source>
        <strain evidence="1">Bolivian I</strain>
    </source>
</reference>
<proteinExistence type="predicted"/>
<dbReference type="Proteomes" id="UP001056978">
    <property type="component" value="Chromosome 13"/>
</dbReference>
<comment type="caution">
    <text evidence="1">The sequence shown here is derived from an EMBL/GenBank/DDBJ whole genome shotgun (WGS) entry which is preliminary data.</text>
</comment>
<name>A0ACB9Y4W3_PLABR</name>
<sequence>MNYNPYQDDNIYNSVRKLKYDKQHFNYINKNIQSNEKFISRLQNTLTLSGHEGCVNRLKWNDDNYLLASASDDKRVLIWNVNSYKYKNKPKHTIDTGHFYNIFGLSYIDNDFIVTGSMDRQVRVHNIYNSSYKDVHKCHSDRVKHIATIPKHNKFVYWSCSEDGTVRQFDTREKHRCTPPDCKNVVINYNNVPSENKIHRYTPNNTNKKMNKFNYFLKNRYHVIRAMNEYKYMNLDFQRELKAIAVNPLYNNYIGVCSNDMLIRVYDRRMLKLCKRNKKMNIKNSIPSDTYYPKHLWNYYDEEDEKKLNQISLFCTHLAWSNDGKYLGVTYNNEHVYLFNFLNKEEERCLSYNIVDNKCTFDYTKKYDILFPPYYEEKCCSNNNNSNIRSNNSINNRSSNNINISSNLSNHNNGNYSNGNYSNGYNGNGNSDNGNNDNRNNNNRNNNNRNNNNRNNNNRNNNNNNNSKNGNGKTPLEEHHSYLQELSSIKNIEKLAGEAYEKKQYFEAEYLYNECLNLVENKDIKKVIYCNLAITLIQRKAKNDAYLAEQYALEALKLDPSYYKAIYRRIQANIINKKLINAYRITLSACKQYKGVIEFFYLKKKIKRKLYELYKDKVSSIRETCVSTGRKKNKKKEALEGEEAREVGKVKSRSRSRGISKDRSIGRSKGRSKGRSIGRSKGRSIGRSKGRSIDRSKDEQFRRRKLQSEGENDDDSYIVASKSTGERCKSEECDKEGNKISEHHLDEKKGDENNPPYKRQKEKGTDEQNDFLFNVNSSNNLNNSLKNQDAHSDVSEIEKIEYANEKIDNEHMKLVYPLNKNSSSRKHFTEEKNILENNLDEKKRKHEQFIESNSNNFYSCLSETRKKKKKKKKCRHVEEGVEAETGVEVDIEVEADVDAEVEADVDAEVEADVDAEVEADVDAEVEANVDAEVEADVDAEVEADVEAKVEAEAEEHVREERHEKHEYVDGRKEKFTNEHEKKEVFNLGNSQKVSNEESVSIFQSDSSKKRAGKTFSEKLKDILCKRSGNSSRGRSSSNNGSDTRSRNSKGEFSKKSKIIRRKLGHKKEDTKGDIKWDSKGGKNRKKYLHLINQVSHYLQNKIVNSYPFFLFFYVSFCYRNSITSWNGWPRYYYLAMVEKVYKLKIKEKILKDKNYEKKYKRKLKKLNRNYEYIFYKKRESKCNLNMIKENEILRNCYQTDKKKQQHQQQKKKGYINKMTKNDRSDKLIGNIGGNVEKCTNFSGYEECSSKSKHDDGSSNGDNMNNGNSNEDHLNFSNSNVDNINVKDEKKYPIDNDDDSPNEMILSNNQNLKINKNQNEGVQNYGKSVFAPYYQEVVIEKEVQNIETQQKGEEKEKQERREEADRENRLDRQTQQEERDKGRKKTIKGTSNTNNIRKNERMKKKRKNIFLKKKLDEKHTSSSSASSYSASDSSSSSSVSSTLNSHSRESWKSKDNVRKEDIKKDIDYILERSYKKKKKKGNIIRLELYRSTYSSLPFSTSAQNANTNVAALENNVSVDSAQAYNNSHQSNDINGGNNEHNQNENTQIRSDEQLNEENTREATNLNYRTPYLTHGIIGDFNISYFRLGNNNLILNTRLINDNSNINRNSNTISNNIITSANNNTEENYDHPHNAIRGDDHTCTRVINVNNDKGENKVYSRSNTGRSMIKGMNYDKSVDKPYPLKKEKRKSGEGRSVEIGSTKVKSEGRRGERRNEHNGECTYSSSKSSKSNKKKKKKSKEMNPYKHKDYKIGKELDFKCMMNSKRRETRTKKDDKKKKIKRTYYDSSTSSSNTNGVNSNRSNTNSSNTNSSDTNSSNTNASNTNGSNTNGSNANDSSASGNISSILENYDDPNSMPIEKTRSKIHSIRNTNKMKNRKRKKKNKTREKKREKERESNFKGTSPSSSLPSSISSSSSSSSSSSDNSKTSLLRDDCLLKDNLRNKRRIGERIRHLLEKRSNKFFNEKGRKKKKSQCIIYDSNKIINEINTSELDDKDEVDLYSSDEMNYMHKQKISLLRNHAILDFKDSSSDYSYSSLSTDNTSSSFENQFYDHLYNAVDYKDISTCQNIYVKLSKKKKKEKKNGKTLLVFTRPQFVGHCNNGTDIKEVAFWNDNVILAASDNCEVYVWRIRDGRLLNVLKGHENHVNCVQVHPEGSSLATSGIDKYIKIWQPNSKTEFVFDKSIQDTMMENQKSLELSNANYFSFVNFSPIIINTSPSNQPQQFAECLIQ</sequence>